<gene>
    <name evidence="2" type="ORF">LL038_18135</name>
</gene>
<protein>
    <recommendedName>
        <fullName evidence="1">VOC domain-containing protein</fullName>
    </recommendedName>
</protein>
<dbReference type="InterPro" id="IPR004360">
    <property type="entry name" value="Glyas_Fos-R_dOase_dom"/>
</dbReference>
<organism evidence="2 3">
    <name type="scientific">Clostridium estertheticum</name>
    <dbReference type="NCBI Taxonomy" id="238834"/>
    <lineage>
        <taxon>Bacteria</taxon>
        <taxon>Bacillati</taxon>
        <taxon>Bacillota</taxon>
        <taxon>Clostridia</taxon>
        <taxon>Eubacteriales</taxon>
        <taxon>Clostridiaceae</taxon>
        <taxon>Clostridium</taxon>
    </lineage>
</organism>
<feature type="domain" description="VOC" evidence="1">
    <location>
        <begin position="72"/>
        <end position="149"/>
    </location>
</feature>
<dbReference type="AlphaFoldDB" id="A0AA47EG22"/>
<accession>A0AA47EG22</accession>
<dbReference type="Pfam" id="PF00903">
    <property type="entry name" value="Glyoxalase"/>
    <property type="match status" value="1"/>
</dbReference>
<dbReference type="EMBL" id="CP086239">
    <property type="protein sequence ID" value="WAG59532.1"/>
    <property type="molecule type" value="Genomic_DNA"/>
</dbReference>
<dbReference type="InterPro" id="IPR037523">
    <property type="entry name" value="VOC_core"/>
</dbReference>
<name>A0AA47EG22_9CLOT</name>
<reference evidence="2" key="1">
    <citation type="submission" date="2021-11" db="EMBL/GenBank/DDBJ databases">
        <title>Clostridia strains as spoilage organisms.</title>
        <authorList>
            <person name="Wambui J."/>
            <person name="Stevens M.J.A."/>
            <person name="Stephan R."/>
        </authorList>
    </citation>
    <scope>NUCLEOTIDE SEQUENCE</scope>
    <source>
        <strain evidence="2">CF009</strain>
    </source>
</reference>
<dbReference type="Proteomes" id="UP001164733">
    <property type="component" value="Chromosome"/>
</dbReference>
<evidence type="ECO:0000313" key="2">
    <source>
        <dbReference type="EMBL" id="WAG59532.1"/>
    </source>
</evidence>
<sequence>MSNKSHTNGNKGKSSMELIAMHHMHGWMDDPEKTFVLFIELSEFEGDDGLIKNMMPLYKPLVTPQGTLGIERFDHVHAWTTDADGAARFYSDVFGMTTHSWIDPKNNIKIALLKAKNDPRSDKELDHEFVDCRTNVDGLIRHLGQAHPQ</sequence>
<evidence type="ECO:0000259" key="1">
    <source>
        <dbReference type="PROSITE" id="PS51819"/>
    </source>
</evidence>
<dbReference type="PROSITE" id="PS51819">
    <property type="entry name" value="VOC"/>
    <property type="match status" value="1"/>
</dbReference>
<evidence type="ECO:0000313" key="3">
    <source>
        <dbReference type="Proteomes" id="UP001164733"/>
    </source>
</evidence>
<proteinExistence type="predicted"/>
<dbReference type="RefSeq" id="WP_216125270.1">
    <property type="nucleotide sequence ID" value="NZ_CP086239.1"/>
</dbReference>